<feature type="compositionally biased region" description="Low complexity" evidence="12">
    <location>
        <begin position="618"/>
        <end position="634"/>
    </location>
</feature>
<dbReference type="InterPro" id="IPR027417">
    <property type="entry name" value="P-loop_NTPase"/>
</dbReference>
<feature type="compositionally biased region" description="Low complexity" evidence="12">
    <location>
        <begin position="547"/>
        <end position="558"/>
    </location>
</feature>
<evidence type="ECO:0000256" key="7">
    <source>
        <dbReference type="ARBA" id="ARBA00022741"/>
    </source>
</evidence>
<dbReference type="PANTHER" id="PTHR11669">
    <property type="entry name" value="REPLICATION FACTOR C / DNA POLYMERASE III GAMMA-TAU SUBUNIT"/>
    <property type="match status" value="1"/>
</dbReference>
<evidence type="ECO:0000256" key="5">
    <source>
        <dbReference type="ARBA" id="ARBA00022705"/>
    </source>
</evidence>
<evidence type="ECO:0000256" key="10">
    <source>
        <dbReference type="ARBA" id="ARBA00022932"/>
    </source>
</evidence>
<evidence type="ECO:0000256" key="6">
    <source>
        <dbReference type="ARBA" id="ARBA00022723"/>
    </source>
</evidence>
<dbReference type="EC" id="2.7.7.7" evidence="2"/>
<dbReference type="CDD" id="cd00009">
    <property type="entry name" value="AAA"/>
    <property type="match status" value="1"/>
</dbReference>
<evidence type="ECO:0000256" key="3">
    <source>
        <dbReference type="ARBA" id="ARBA00022679"/>
    </source>
</evidence>
<dbReference type="FunFam" id="3.40.50.300:FF:000014">
    <property type="entry name" value="DNA polymerase III subunit gamma/tau"/>
    <property type="match status" value="1"/>
</dbReference>
<dbReference type="GO" id="GO:0005524">
    <property type="term" value="F:ATP binding"/>
    <property type="evidence" value="ECO:0007669"/>
    <property type="project" value="UniProtKB-KW"/>
</dbReference>
<evidence type="ECO:0000256" key="12">
    <source>
        <dbReference type="SAM" id="MobiDB-lite"/>
    </source>
</evidence>
<dbReference type="Pfam" id="PF13177">
    <property type="entry name" value="DNA_pol3_delta2"/>
    <property type="match status" value="1"/>
</dbReference>
<evidence type="ECO:0000256" key="8">
    <source>
        <dbReference type="ARBA" id="ARBA00022833"/>
    </source>
</evidence>
<name>A0A1M7QGI4_9BURK</name>
<comment type="similarity">
    <text evidence="1">Belongs to the DnaX/STICHEL family.</text>
</comment>
<dbReference type="FunFam" id="1.10.8.60:FF:000013">
    <property type="entry name" value="DNA polymerase III subunit gamma/tau"/>
    <property type="match status" value="1"/>
</dbReference>
<feature type="region of interest" description="Disordered" evidence="12">
    <location>
        <begin position="612"/>
        <end position="634"/>
    </location>
</feature>
<evidence type="ECO:0000256" key="2">
    <source>
        <dbReference type="ARBA" id="ARBA00012417"/>
    </source>
</evidence>
<dbReference type="NCBIfam" id="NF005942">
    <property type="entry name" value="PRK07994.1"/>
    <property type="match status" value="1"/>
</dbReference>
<keyword evidence="15" id="KW-1185">Reference proteome</keyword>
<feature type="compositionally biased region" description="Low complexity" evidence="12">
    <location>
        <begin position="437"/>
        <end position="451"/>
    </location>
</feature>
<dbReference type="NCBIfam" id="TIGR02397">
    <property type="entry name" value="dnaX_nterm"/>
    <property type="match status" value="1"/>
</dbReference>
<keyword evidence="6" id="KW-0479">Metal-binding</keyword>
<dbReference type="Gene3D" id="1.10.8.60">
    <property type="match status" value="1"/>
</dbReference>
<dbReference type="InterPro" id="IPR003593">
    <property type="entry name" value="AAA+_ATPase"/>
</dbReference>
<dbReference type="EMBL" id="FRCX01000007">
    <property type="protein sequence ID" value="SHN30090.1"/>
    <property type="molecule type" value="Genomic_DNA"/>
</dbReference>
<dbReference type="SMART" id="SM00382">
    <property type="entry name" value="AAA"/>
    <property type="match status" value="1"/>
</dbReference>
<dbReference type="InterPro" id="IPR008921">
    <property type="entry name" value="DNA_pol3_clamp-load_cplx_C"/>
</dbReference>
<dbReference type="RefSeq" id="WP_072786236.1">
    <property type="nucleotide sequence ID" value="NZ_FRCX01000007.1"/>
</dbReference>
<dbReference type="InterPro" id="IPR012763">
    <property type="entry name" value="DNA_pol_III_sug/sutau_N"/>
</dbReference>
<accession>A0A1M7QGI4</accession>
<dbReference type="Gene3D" id="3.30.300.150">
    <property type="entry name" value="DNA polymerase III, tau subunit, domain V"/>
    <property type="match status" value="1"/>
</dbReference>
<feature type="region of interest" description="Disordered" evidence="12">
    <location>
        <begin position="437"/>
        <end position="460"/>
    </location>
</feature>
<reference evidence="15" key="1">
    <citation type="submission" date="2016-11" db="EMBL/GenBank/DDBJ databases">
        <authorList>
            <person name="Varghese N."/>
            <person name="Submissions S."/>
        </authorList>
    </citation>
    <scope>NUCLEOTIDE SEQUENCE [LARGE SCALE GENOMIC DNA]</scope>
    <source>
        <strain evidence="15">Sac-22</strain>
    </source>
</reference>
<protein>
    <recommendedName>
        <fullName evidence="2">DNA-directed DNA polymerase</fullName>
        <ecNumber evidence="2">2.7.7.7</ecNumber>
    </recommendedName>
</protein>
<evidence type="ECO:0000313" key="14">
    <source>
        <dbReference type="EMBL" id="SHN30090.1"/>
    </source>
</evidence>
<dbReference type="CDD" id="cd18137">
    <property type="entry name" value="HLD_clamp_pol_III_gamma_tau"/>
    <property type="match status" value="1"/>
</dbReference>
<dbReference type="InterPro" id="IPR022754">
    <property type="entry name" value="DNA_pol_III_gamma-3"/>
</dbReference>
<evidence type="ECO:0000256" key="9">
    <source>
        <dbReference type="ARBA" id="ARBA00022840"/>
    </source>
</evidence>
<keyword evidence="7" id="KW-0547">Nucleotide-binding</keyword>
<keyword evidence="4" id="KW-0548">Nucleotidyltransferase</keyword>
<comment type="catalytic activity">
    <reaction evidence="11">
        <text>DNA(n) + a 2'-deoxyribonucleoside 5'-triphosphate = DNA(n+1) + diphosphate</text>
        <dbReference type="Rhea" id="RHEA:22508"/>
        <dbReference type="Rhea" id="RHEA-COMP:17339"/>
        <dbReference type="Rhea" id="RHEA-COMP:17340"/>
        <dbReference type="ChEBI" id="CHEBI:33019"/>
        <dbReference type="ChEBI" id="CHEBI:61560"/>
        <dbReference type="ChEBI" id="CHEBI:173112"/>
        <dbReference type="EC" id="2.7.7.7"/>
    </reaction>
</comment>
<sequence>MSYQVLARKYRPRNFETLVGQEHVVRALTHALHSGRLHHAYLFTGTRGVGKTTLSRILAKSLNCVGPDGNGGITATPCGVCEACTAIDAGRFVDYIEMDAASNRGVDEMAQLLEQAVYAPSNARFKVYMIDEVHMLTNHAFNSMLKTLEEPPEHVKFILATTDPQKIPVTVLSRCLQFNLKQMPPGHIIGHLENILGQEGITFEHPALRLLATGAHGSMRDALSLTDQAIAYAAGAVTLDAVQGMLGALDQSYLIRLLDALAAQDGADLLAVADEMATRSLSYNGALQDLGTLLHRIALAQTVPTAVPEDLPEYADIVRLAAAFDAEEVQLYYQIAVHGRNELGLAPDEYAGFSMTLLRMLAFRPGVGGAEGQAATASPAVSRQAAMASARAAAGAPPARAAANVQANHASVVPPSVVAGAAAMAAAAAAPAPAPAISQPVAAPAPMSAAPSAPPPAAPAAAMPAVAAPAPSAAPISTARAAINAALEAARAASRPGGRPAASAPAAAPANAPAGPSSPPSVSAASTAPAPSAPAAAYAPPAPAPQAPSAAYTPPAASMQAKAPQRPAPWEDMPPAADMGGTAVLEAPARQAVQPQQAAADDDLPPWVTEFSDDSAMPAQGAPHPYAPAAAAPQAAPADDPHAIAMPVRAAPAPAKAPYAYVITPVAELGWDGNWPTVAAALPLRGTAQQLAMQSELVNCGFEGNATVFTIRVPIETWRTPGNLEKLTAALSERFDRPVRVDSELGAVWYTASAEAQAYREACQRAAEETVANDPFVNSMIRELDAWVVPGSVVPPQTSAAAAA</sequence>
<dbReference type="InterPro" id="IPR038249">
    <property type="entry name" value="PolIII_tau_V_sf"/>
</dbReference>
<keyword evidence="8" id="KW-0862">Zinc</keyword>
<keyword evidence="5" id="KW-0235">DNA replication</keyword>
<gene>
    <name evidence="14" type="ORF">SAMN05192549_10731</name>
</gene>
<dbReference type="OrthoDB" id="9810148at2"/>
<dbReference type="GO" id="GO:0003887">
    <property type="term" value="F:DNA-directed DNA polymerase activity"/>
    <property type="evidence" value="ECO:0007669"/>
    <property type="project" value="UniProtKB-KW"/>
</dbReference>
<dbReference type="SUPFAM" id="SSF52540">
    <property type="entry name" value="P-loop containing nucleoside triphosphate hydrolases"/>
    <property type="match status" value="1"/>
</dbReference>
<dbReference type="PANTHER" id="PTHR11669:SF0">
    <property type="entry name" value="PROTEIN STICHEL-LIKE 2"/>
    <property type="match status" value="1"/>
</dbReference>
<dbReference type="Proteomes" id="UP000184339">
    <property type="component" value="Unassembled WGS sequence"/>
</dbReference>
<dbReference type="Gene3D" id="1.20.272.10">
    <property type="match status" value="1"/>
</dbReference>
<feature type="region of interest" description="Disordered" evidence="12">
    <location>
        <begin position="494"/>
        <end position="580"/>
    </location>
</feature>
<dbReference type="InterPro" id="IPR050238">
    <property type="entry name" value="DNA_Rep/Repair_Clamp_Loader"/>
</dbReference>
<dbReference type="GO" id="GO:0006261">
    <property type="term" value="P:DNA-templated DNA replication"/>
    <property type="evidence" value="ECO:0007669"/>
    <property type="project" value="TreeGrafter"/>
</dbReference>
<dbReference type="GO" id="GO:0009360">
    <property type="term" value="C:DNA polymerase III complex"/>
    <property type="evidence" value="ECO:0007669"/>
    <property type="project" value="InterPro"/>
</dbReference>
<evidence type="ECO:0000259" key="13">
    <source>
        <dbReference type="SMART" id="SM00382"/>
    </source>
</evidence>
<organism evidence="14 15">
    <name type="scientific">Duganella sacchari</name>
    <dbReference type="NCBI Taxonomy" id="551987"/>
    <lineage>
        <taxon>Bacteria</taxon>
        <taxon>Pseudomonadati</taxon>
        <taxon>Pseudomonadota</taxon>
        <taxon>Betaproteobacteria</taxon>
        <taxon>Burkholderiales</taxon>
        <taxon>Oxalobacteraceae</taxon>
        <taxon>Telluria group</taxon>
        <taxon>Duganella</taxon>
    </lineage>
</organism>
<keyword evidence="9" id="KW-0067">ATP-binding</keyword>
<dbReference type="AlphaFoldDB" id="A0A1M7QGI4"/>
<dbReference type="FunFam" id="1.20.272.10:FF:000003">
    <property type="entry name" value="DNA polymerase III subunit gamma/tau"/>
    <property type="match status" value="1"/>
</dbReference>
<feature type="domain" description="AAA+ ATPase" evidence="13">
    <location>
        <begin position="37"/>
        <end position="184"/>
    </location>
</feature>
<dbReference type="SUPFAM" id="SSF48019">
    <property type="entry name" value="post-AAA+ oligomerization domain-like"/>
    <property type="match status" value="1"/>
</dbReference>
<dbReference type="STRING" id="551987.SAMN05192549_10731"/>
<dbReference type="Gene3D" id="3.40.50.300">
    <property type="entry name" value="P-loop containing nucleotide triphosphate hydrolases"/>
    <property type="match status" value="1"/>
</dbReference>
<feature type="compositionally biased region" description="Low complexity" evidence="12">
    <location>
        <begin position="494"/>
        <end position="539"/>
    </location>
</feature>
<evidence type="ECO:0000256" key="4">
    <source>
        <dbReference type="ARBA" id="ARBA00022695"/>
    </source>
</evidence>
<dbReference type="GO" id="GO:0046872">
    <property type="term" value="F:metal ion binding"/>
    <property type="evidence" value="ECO:0007669"/>
    <property type="project" value="UniProtKB-KW"/>
</dbReference>
<dbReference type="InterPro" id="IPR045085">
    <property type="entry name" value="HLD_clamp_pol_III_gamma_tau"/>
</dbReference>
<dbReference type="GO" id="GO:0003677">
    <property type="term" value="F:DNA binding"/>
    <property type="evidence" value="ECO:0007669"/>
    <property type="project" value="InterPro"/>
</dbReference>
<dbReference type="Pfam" id="PF22608">
    <property type="entry name" value="DNAX_ATPase_lid"/>
    <property type="match status" value="1"/>
</dbReference>
<evidence type="ECO:0000313" key="15">
    <source>
        <dbReference type="Proteomes" id="UP000184339"/>
    </source>
</evidence>
<proteinExistence type="inferred from homology"/>
<dbReference type="Pfam" id="PF12169">
    <property type="entry name" value="DNA_pol3_gamma3"/>
    <property type="match status" value="1"/>
</dbReference>
<evidence type="ECO:0000256" key="11">
    <source>
        <dbReference type="ARBA" id="ARBA00049244"/>
    </source>
</evidence>
<keyword evidence="3" id="KW-0808">Transferase</keyword>
<keyword evidence="10" id="KW-0239">DNA-directed DNA polymerase</keyword>
<evidence type="ECO:0000256" key="1">
    <source>
        <dbReference type="ARBA" id="ARBA00006360"/>
    </source>
</evidence>